<proteinExistence type="predicted"/>
<organism evidence="2 3">
    <name type="scientific">Duganella qianjiadongensis</name>
    <dbReference type="NCBI Taxonomy" id="2692176"/>
    <lineage>
        <taxon>Bacteria</taxon>
        <taxon>Pseudomonadati</taxon>
        <taxon>Pseudomonadota</taxon>
        <taxon>Betaproteobacteria</taxon>
        <taxon>Burkholderiales</taxon>
        <taxon>Oxalobacteraceae</taxon>
        <taxon>Telluria group</taxon>
        <taxon>Duganella</taxon>
    </lineage>
</organism>
<dbReference type="EMBL" id="WWCM01000003">
    <property type="protein sequence ID" value="MYM38938.1"/>
    <property type="molecule type" value="Genomic_DNA"/>
</dbReference>
<evidence type="ECO:0000256" key="1">
    <source>
        <dbReference type="SAM" id="Phobius"/>
    </source>
</evidence>
<sequence length="57" mass="6435">MDRAFASTVPYLRNPATGEVIVSQQSKKSNNARTGWLLAGLALFFFVMVFVKRIWLS</sequence>
<keyword evidence="3" id="KW-1185">Reference proteome</keyword>
<keyword evidence="1" id="KW-0812">Transmembrane</keyword>
<keyword evidence="1" id="KW-0472">Membrane</keyword>
<name>A0ABW9VH38_9BURK</name>
<comment type="caution">
    <text evidence="2">The sequence shown here is derived from an EMBL/GenBank/DDBJ whole genome shotgun (WGS) entry which is preliminary data.</text>
</comment>
<gene>
    <name evidence="2" type="ORF">GTP27_06300</name>
</gene>
<protein>
    <recommendedName>
        <fullName evidence="4">DUF3999 family protein</fullName>
    </recommendedName>
</protein>
<accession>A0ABW9VH38</accession>
<dbReference type="Proteomes" id="UP000478090">
    <property type="component" value="Unassembled WGS sequence"/>
</dbReference>
<dbReference type="InterPro" id="IPR047811">
    <property type="entry name" value="CytC_ox_assmbl_put"/>
</dbReference>
<keyword evidence="1" id="KW-1133">Transmembrane helix</keyword>
<evidence type="ECO:0008006" key="4">
    <source>
        <dbReference type="Google" id="ProtNLM"/>
    </source>
</evidence>
<feature type="transmembrane region" description="Helical" evidence="1">
    <location>
        <begin position="35"/>
        <end position="55"/>
    </location>
</feature>
<dbReference type="NCBIfam" id="NF038351">
    <property type="entry name" value="cyt_ox_assem_30"/>
    <property type="match status" value="1"/>
</dbReference>
<reference evidence="2 3" key="1">
    <citation type="submission" date="2019-12" db="EMBL/GenBank/DDBJ databases">
        <title>Novel species isolated from a subtropical stream in China.</title>
        <authorList>
            <person name="Lu H."/>
        </authorList>
    </citation>
    <scope>NUCLEOTIDE SEQUENCE [LARGE SCALE GENOMIC DNA]</scope>
    <source>
        <strain evidence="2 3">CY13W</strain>
    </source>
</reference>
<evidence type="ECO:0000313" key="2">
    <source>
        <dbReference type="EMBL" id="MYM38938.1"/>
    </source>
</evidence>
<evidence type="ECO:0000313" key="3">
    <source>
        <dbReference type="Proteomes" id="UP000478090"/>
    </source>
</evidence>